<feature type="domain" description="ASCH" evidence="1">
    <location>
        <begin position="5"/>
        <end position="98"/>
    </location>
</feature>
<organism evidence="2 3">
    <name type="scientific">Ethanoligenens harbinense (strain DSM 18485 / JCM 12961 / CGMCC 1.5033 / YUAN-3)</name>
    <dbReference type="NCBI Taxonomy" id="663278"/>
    <lineage>
        <taxon>Bacteria</taxon>
        <taxon>Bacillati</taxon>
        <taxon>Bacillota</taxon>
        <taxon>Clostridia</taxon>
        <taxon>Eubacteriales</taxon>
        <taxon>Oscillospiraceae</taxon>
        <taxon>Ethanoligenens</taxon>
    </lineage>
</organism>
<reference evidence="2 3" key="1">
    <citation type="submission" date="2010-12" db="EMBL/GenBank/DDBJ databases">
        <title>Complete sequence of Ethanoligenens harbinense YUAN-3.</title>
        <authorList>
            <person name="Lucas S."/>
            <person name="Copeland A."/>
            <person name="Lapidus A."/>
            <person name="Cheng J.-F."/>
            <person name="Bruce D."/>
            <person name="Goodwin L."/>
            <person name="Pitluck S."/>
            <person name="Chertkov O."/>
            <person name="Misra M."/>
            <person name="Detter J.C."/>
            <person name="Han C."/>
            <person name="Tapia R."/>
            <person name="Land M."/>
            <person name="Hauser L."/>
            <person name="Jeffries C."/>
            <person name="Kyrpides N."/>
            <person name="Ivanova N."/>
            <person name="Mikhailova N."/>
            <person name="Wang A."/>
            <person name="Mouttaki H."/>
            <person name="He Z."/>
            <person name="Zhou J."/>
            <person name="Hemme C.L."/>
            <person name="Woyke T."/>
        </authorList>
    </citation>
    <scope>NUCLEOTIDE SEQUENCE [LARGE SCALE GENOMIC DNA]</scope>
    <source>
        <strain evidence="3">DSM 18485 / JCM 12961 / CGMCC 1.5033 / YUAN-3</strain>
    </source>
</reference>
<dbReference type="KEGG" id="eha:Ethha_2467"/>
<evidence type="ECO:0000313" key="3">
    <source>
        <dbReference type="Proteomes" id="UP000001551"/>
    </source>
</evidence>
<accession>E6U5U4</accession>
<dbReference type="Pfam" id="PF04266">
    <property type="entry name" value="ASCH"/>
    <property type="match status" value="1"/>
</dbReference>
<dbReference type="STRING" id="663278.Ethha_2467"/>
<dbReference type="InterPro" id="IPR007374">
    <property type="entry name" value="ASCH_domain"/>
</dbReference>
<dbReference type="Gene3D" id="2.30.130.30">
    <property type="entry name" value="Hypothetical protein"/>
    <property type="match status" value="1"/>
</dbReference>
<name>E6U5U4_ETHHY</name>
<dbReference type="InterPro" id="IPR015947">
    <property type="entry name" value="PUA-like_sf"/>
</dbReference>
<protein>
    <recommendedName>
        <fullName evidence="1">ASCH domain-containing protein</fullName>
    </recommendedName>
</protein>
<sequence>MKVLLSIKPEFVEEIIAGRKKFEYRKKLFKQSVDSVVIYASKPMGLIIGEFTIDTILVETPHDLWTKTKRYSGITKQFFSKYFNGKERGYAIKIKKFFQYTDPINPFDMIEDFVAPQSFRYVSEEIGECLQNCAFCDDSAYTSEDVTGVQTMLSHRFNRAFSG</sequence>
<dbReference type="Proteomes" id="UP000001551">
    <property type="component" value="Chromosome"/>
</dbReference>
<keyword evidence="3" id="KW-1185">Reference proteome</keyword>
<proteinExistence type="predicted"/>
<dbReference type="AlphaFoldDB" id="E6U5U4"/>
<evidence type="ECO:0000313" key="2">
    <source>
        <dbReference type="EMBL" id="ADU27961.1"/>
    </source>
</evidence>
<gene>
    <name evidence="2" type="ordered locus">Ethha_2467</name>
</gene>
<dbReference type="SMART" id="SM01022">
    <property type="entry name" value="ASCH"/>
    <property type="match status" value="1"/>
</dbReference>
<dbReference type="SUPFAM" id="SSF88697">
    <property type="entry name" value="PUA domain-like"/>
    <property type="match status" value="1"/>
</dbReference>
<dbReference type="EMBL" id="CP002400">
    <property type="protein sequence ID" value="ADU27961.1"/>
    <property type="molecule type" value="Genomic_DNA"/>
</dbReference>
<evidence type="ECO:0000259" key="1">
    <source>
        <dbReference type="SMART" id="SM01022"/>
    </source>
</evidence>
<dbReference type="RefSeq" id="WP_013486304.1">
    <property type="nucleotide sequence ID" value="NC_014828.1"/>
</dbReference>
<dbReference type="HOGENOM" id="CLU_135561_1_0_9"/>
<dbReference type="eggNOG" id="COG4933">
    <property type="taxonomic scope" value="Bacteria"/>
</dbReference>